<sequence length="324" mass="35139">MKKAVLASAVVAALVSGSSLAATVYSSDGTELKIGGRAEARFNISDNNESASDSSFKDKSRARVNISGKSELSDGLYGFGKYEAEFTSASTTEFEDGNGDTVKIENESLTNRYYYAGLGTKFGEFSYGKQDSAQVMLTDITDTMATFGADAADAVAGNKDKRENNFLYSGEFNALTVQANYIAANEKDADSFGLAAMYNLGAFDLGAGYVSQKNGNFDDDQINLVAQFSMDAFTVGGLYTMASVADEDYTGYELSAKFKATKQLSLIGVYNYGEFDKATDEEANNFAIEAVYKFNGHIRTYAGYKFEQLDNKDDQLQAGIRYDF</sequence>
<comment type="subcellular location">
    <subcellularLocation>
        <location evidence="1">Cell outer membrane</location>
        <topology evidence="1">Multi-pass membrane protein</topology>
    </subcellularLocation>
</comment>
<dbReference type="PANTHER" id="PTHR34501:SF2">
    <property type="entry name" value="OUTER MEMBRANE PORIN F-RELATED"/>
    <property type="match status" value="1"/>
</dbReference>
<dbReference type="InterPro" id="IPR033900">
    <property type="entry name" value="Gram_neg_porin_domain"/>
</dbReference>
<dbReference type="Gene3D" id="2.40.160.10">
    <property type="entry name" value="Porin"/>
    <property type="match status" value="1"/>
</dbReference>
<protein>
    <submittedName>
        <fullName evidence="6">Porin</fullName>
    </submittedName>
</protein>
<dbReference type="EMBL" id="VXJS01000001">
    <property type="protein sequence ID" value="KAA8681044.1"/>
    <property type="molecule type" value="Genomic_DNA"/>
</dbReference>
<dbReference type="GO" id="GO:0015288">
    <property type="term" value="F:porin activity"/>
    <property type="evidence" value="ECO:0007669"/>
    <property type="project" value="InterPro"/>
</dbReference>
<name>A0A5M9P5Q5_9VIBR</name>
<dbReference type="RefSeq" id="WP_086712847.1">
    <property type="nucleotide sequence ID" value="NZ_AP025493.1"/>
</dbReference>
<evidence type="ECO:0000256" key="3">
    <source>
        <dbReference type="ARBA" id="ARBA00023136"/>
    </source>
</evidence>
<evidence type="ECO:0000313" key="7">
    <source>
        <dbReference type="Proteomes" id="UP000322521"/>
    </source>
</evidence>
<keyword evidence="3" id="KW-0472">Membrane</keyword>
<evidence type="ECO:0000313" key="6">
    <source>
        <dbReference type="EMBL" id="KAA8681044.1"/>
    </source>
</evidence>
<gene>
    <name evidence="6" type="ORF">F4W18_00440</name>
</gene>
<accession>A0A5M9P5Q5</accession>
<evidence type="ECO:0000256" key="4">
    <source>
        <dbReference type="SAM" id="SignalP"/>
    </source>
</evidence>
<evidence type="ECO:0000256" key="2">
    <source>
        <dbReference type="ARBA" id="ARBA00022729"/>
    </source>
</evidence>
<proteinExistence type="predicted"/>
<keyword evidence="2 4" id="KW-0732">Signal</keyword>
<reference evidence="6 7" key="1">
    <citation type="submission" date="2019-09" db="EMBL/GenBank/DDBJ databases">
        <title>Draft genome sequence of various Type strains from the CCUG.</title>
        <authorList>
            <person name="Pineiro-Iglesias B."/>
            <person name="Tunovic T."/>
            <person name="Unosson C."/>
            <person name="Inganas E."/>
            <person name="Ohlen M."/>
            <person name="Cardew S."/>
            <person name="Jensie-Markopoulos S."/>
            <person name="Salva-Serra F."/>
            <person name="Jaen-Luchoro D."/>
            <person name="Karlsson R."/>
            <person name="Svensson-Stadler L."/>
            <person name="Chun J."/>
            <person name="Moore E."/>
        </authorList>
    </citation>
    <scope>NUCLEOTIDE SEQUENCE [LARGE SCALE GENOMIC DNA]</scope>
    <source>
        <strain evidence="6 7">CCUG 56969T</strain>
    </source>
</reference>
<dbReference type="Pfam" id="PF13609">
    <property type="entry name" value="Porin_4"/>
    <property type="match status" value="1"/>
</dbReference>
<dbReference type="InterPro" id="IPR050298">
    <property type="entry name" value="Gram-neg_bact_OMP"/>
</dbReference>
<keyword evidence="7" id="KW-1185">Reference proteome</keyword>
<evidence type="ECO:0000259" key="5">
    <source>
        <dbReference type="Pfam" id="PF13609"/>
    </source>
</evidence>
<feature type="signal peptide" evidence="4">
    <location>
        <begin position="1"/>
        <end position="21"/>
    </location>
</feature>
<dbReference type="CDD" id="cd00342">
    <property type="entry name" value="gram_neg_porins"/>
    <property type="match status" value="1"/>
</dbReference>
<dbReference type="OrthoDB" id="6212428at2"/>
<dbReference type="Proteomes" id="UP000322521">
    <property type="component" value="Unassembled WGS sequence"/>
</dbReference>
<organism evidence="6 7">
    <name type="scientific">Vibrio gigantis</name>
    <dbReference type="NCBI Taxonomy" id="296199"/>
    <lineage>
        <taxon>Bacteria</taxon>
        <taxon>Pseudomonadati</taxon>
        <taxon>Pseudomonadota</taxon>
        <taxon>Gammaproteobacteria</taxon>
        <taxon>Vibrionales</taxon>
        <taxon>Vibrionaceae</taxon>
        <taxon>Vibrio</taxon>
    </lineage>
</organism>
<dbReference type="SUPFAM" id="SSF56935">
    <property type="entry name" value="Porins"/>
    <property type="match status" value="1"/>
</dbReference>
<dbReference type="AlphaFoldDB" id="A0A5M9P5Q5"/>
<comment type="caution">
    <text evidence="6">The sequence shown here is derived from an EMBL/GenBank/DDBJ whole genome shotgun (WGS) entry which is preliminary data.</text>
</comment>
<dbReference type="PANTHER" id="PTHR34501">
    <property type="entry name" value="PROTEIN YDDL-RELATED"/>
    <property type="match status" value="1"/>
</dbReference>
<dbReference type="InterPro" id="IPR023614">
    <property type="entry name" value="Porin_dom_sf"/>
</dbReference>
<evidence type="ECO:0000256" key="1">
    <source>
        <dbReference type="ARBA" id="ARBA00004571"/>
    </source>
</evidence>
<feature type="domain" description="Porin" evidence="5">
    <location>
        <begin position="8"/>
        <end position="310"/>
    </location>
</feature>
<feature type="chain" id="PRO_5024277849" evidence="4">
    <location>
        <begin position="22"/>
        <end position="324"/>
    </location>
</feature>
<dbReference type="GO" id="GO:0009279">
    <property type="term" value="C:cell outer membrane"/>
    <property type="evidence" value="ECO:0007669"/>
    <property type="project" value="UniProtKB-SubCell"/>
</dbReference>